<feature type="compositionally biased region" description="Low complexity" evidence="2">
    <location>
        <begin position="558"/>
        <end position="575"/>
    </location>
</feature>
<feature type="region of interest" description="Disordered" evidence="2">
    <location>
        <begin position="464"/>
        <end position="491"/>
    </location>
</feature>
<feature type="non-terminal residue" evidence="3">
    <location>
        <position position="594"/>
    </location>
</feature>
<evidence type="ECO:0000313" key="4">
    <source>
        <dbReference type="Proteomes" id="UP000192257"/>
    </source>
</evidence>
<dbReference type="Proteomes" id="UP000192257">
    <property type="component" value="Unassembled WGS sequence"/>
</dbReference>
<dbReference type="OrthoDB" id="245165at2759"/>
<proteinExistence type="predicted"/>
<sequence>MDDNEISLMGTTVVLRCFKKDTNVANSDQQICCKMILQQNENELIFTIPPNNGERVVCLQKISLRDVVSFTLRTGREGTEWMQIYNQKGNRVDKCNESTPVFPSVILLEMVNGDVVEIAGMPIAEVTSLLQIVDAQLQQQKREKNIKEEEKSSLSRLDQYIASKYRGNTLSHESLLTSPSPALSPSVMMPQSINNGEMKKGVLKPRRVNKYTALLSEKDTIHPTNGLSPDRRIEQLQGNVIMHLTPIGVPTQMVESFNIGRQGDDRTRRELSEGEQVNISLLQLDTFNSNMTSSLDNQRKPSLLPCSDGKLSGNVNSASDAAIPYASVLKTTDGMSSGRREAYLLKKLKEKTRELEKVRTELRFTEEVLRHKTEEGLRQEQMLLEKYKYLTPAQRALLDFDALLEPVLSLEEVQRRQEEEEHQRHSTGRKLQHFQQLSKAFKEQLQERSLSRVNTITPEVSLTEPFKEETTSPHATKQMDSQKMSADDTSMNNNQTSTDAITHSRDIVKSASPKLSVTSPNFTDIHRNTIGKSTLPPSRLELSGNDLPLSPPSPPVVMPTVTTTTTAALTPKPLVNTSSDAIGNLPSPPAGLPP</sequence>
<feature type="compositionally biased region" description="Polar residues" evidence="2">
    <location>
        <begin position="472"/>
        <end position="491"/>
    </location>
</feature>
<dbReference type="GeneID" id="39982790"/>
<name>A0A1X0P5D4_9TRYP</name>
<comment type="caution">
    <text evidence="3">The sequence shown here is derived from an EMBL/GenBank/DDBJ whole genome shotgun (WGS) entry which is preliminary data.</text>
</comment>
<feature type="coiled-coil region" evidence="1">
    <location>
        <begin position="345"/>
        <end position="375"/>
    </location>
</feature>
<evidence type="ECO:0000313" key="3">
    <source>
        <dbReference type="EMBL" id="ORC91759.1"/>
    </source>
</evidence>
<feature type="coiled-coil region" evidence="1">
    <location>
        <begin position="123"/>
        <end position="157"/>
    </location>
</feature>
<evidence type="ECO:0000256" key="1">
    <source>
        <dbReference type="SAM" id="Coils"/>
    </source>
</evidence>
<dbReference type="EMBL" id="NBCO01000005">
    <property type="protein sequence ID" value="ORC91759.1"/>
    <property type="molecule type" value="Genomic_DNA"/>
</dbReference>
<feature type="region of interest" description="Disordered" evidence="2">
    <location>
        <begin position="528"/>
        <end position="594"/>
    </location>
</feature>
<protein>
    <submittedName>
        <fullName evidence="3">Uncharacterized protein</fullName>
    </submittedName>
</protein>
<evidence type="ECO:0000256" key="2">
    <source>
        <dbReference type="SAM" id="MobiDB-lite"/>
    </source>
</evidence>
<reference evidence="3 4" key="1">
    <citation type="submission" date="2017-03" db="EMBL/GenBank/DDBJ databases">
        <title>An alternative strategy for trypanosome survival in the mammalian bloodstream revealed through genome and transcriptome analysis of the ubiquitous bovine parasite Trypanosoma (Megatrypanum) theileri.</title>
        <authorList>
            <person name="Kelly S."/>
            <person name="Ivens A."/>
            <person name="Mott A."/>
            <person name="O'Neill E."/>
            <person name="Emms D."/>
            <person name="Macleod O."/>
            <person name="Voorheis P."/>
            <person name="Matthews J."/>
            <person name="Matthews K."/>
            <person name="Carrington M."/>
        </authorList>
    </citation>
    <scope>NUCLEOTIDE SEQUENCE [LARGE SCALE GENOMIC DNA]</scope>
    <source>
        <strain evidence="3">Edinburgh</strain>
    </source>
</reference>
<keyword evidence="1" id="KW-0175">Coiled coil</keyword>
<dbReference type="VEuPathDB" id="TriTrypDB:TM35_000053550"/>
<dbReference type="AlphaFoldDB" id="A0A1X0P5D4"/>
<accession>A0A1X0P5D4</accession>
<keyword evidence="4" id="KW-1185">Reference proteome</keyword>
<dbReference type="RefSeq" id="XP_028885825.1">
    <property type="nucleotide sequence ID" value="XM_029023010.1"/>
</dbReference>
<gene>
    <name evidence="3" type="ORF">TM35_000053550</name>
</gene>
<organism evidence="3 4">
    <name type="scientific">Trypanosoma theileri</name>
    <dbReference type="NCBI Taxonomy" id="67003"/>
    <lineage>
        <taxon>Eukaryota</taxon>
        <taxon>Discoba</taxon>
        <taxon>Euglenozoa</taxon>
        <taxon>Kinetoplastea</taxon>
        <taxon>Metakinetoplastina</taxon>
        <taxon>Trypanosomatida</taxon>
        <taxon>Trypanosomatidae</taxon>
        <taxon>Trypanosoma</taxon>
    </lineage>
</organism>